<dbReference type="KEGG" id="ccot:CCAX7_27620"/>
<dbReference type="InterPro" id="IPR004601">
    <property type="entry name" value="UvdE"/>
</dbReference>
<keyword evidence="6" id="KW-0234">DNA repair</keyword>
<dbReference type="InterPro" id="IPR036237">
    <property type="entry name" value="Xyl_isomerase-like_sf"/>
</dbReference>
<dbReference type="PANTHER" id="PTHR31290">
    <property type="entry name" value="UV-DAMAGE ENDONUCLEASE"/>
    <property type="match status" value="1"/>
</dbReference>
<evidence type="ECO:0000313" key="7">
    <source>
        <dbReference type="EMBL" id="BDI30711.1"/>
    </source>
</evidence>
<dbReference type="SUPFAM" id="SSF51658">
    <property type="entry name" value="Xylose isomerase-like"/>
    <property type="match status" value="1"/>
</dbReference>
<dbReference type="PANTHER" id="PTHR31290:SF5">
    <property type="entry name" value="UV-DAMAGE ENDONUCLEASE"/>
    <property type="match status" value="1"/>
</dbReference>
<keyword evidence="4" id="KW-0228">DNA excision</keyword>
<accession>A0A402CTJ2</accession>
<dbReference type="GO" id="GO:0004519">
    <property type="term" value="F:endonuclease activity"/>
    <property type="evidence" value="ECO:0007669"/>
    <property type="project" value="UniProtKB-KW"/>
</dbReference>
<evidence type="ECO:0000256" key="6">
    <source>
        <dbReference type="ARBA" id="ARBA00023204"/>
    </source>
</evidence>
<gene>
    <name evidence="7" type="primary">uvsE</name>
    <name evidence="7" type="ORF">CCAX7_27620</name>
</gene>
<keyword evidence="2 7" id="KW-0255">Endonuclease</keyword>
<keyword evidence="8" id="KW-1185">Reference proteome</keyword>
<evidence type="ECO:0000313" key="8">
    <source>
        <dbReference type="Proteomes" id="UP000287394"/>
    </source>
</evidence>
<evidence type="ECO:0000256" key="4">
    <source>
        <dbReference type="ARBA" id="ARBA00022769"/>
    </source>
</evidence>
<dbReference type="RefSeq" id="WP_119320692.1">
    <property type="nucleotide sequence ID" value="NZ_AP025739.1"/>
</dbReference>
<dbReference type="GO" id="GO:0016787">
    <property type="term" value="F:hydrolase activity"/>
    <property type="evidence" value="ECO:0007669"/>
    <property type="project" value="UniProtKB-KW"/>
</dbReference>
<keyword evidence="3" id="KW-0227">DNA damage</keyword>
<dbReference type="Gene3D" id="3.20.20.150">
    <property type="entry name" value="Divalent-metal-dependent TIM barrel enzymes"/>
    <property type="match status" value="1"/>
</dbReference>
<dbReference type="Pfam" id="PF03851">
    <property type="entry name" value="UvdE"/>
    <property type="match status" value="1"/>
</dbReference>
<organism evidence="7 8">
    <name type="scientific">Capsulimonas corticalis</name>
    <dbReference type="NCBI Taxonomy" id="2219043"/>
    <lineage>
        <taxon>Bacteria</taxon>
        <taxon>Bacillati</taxon>
        <taxon>Armatimonadota</taxon>
        <taxon>Armatimonadia</taxon>
        <taxon>Capsulimonadales</taxon>
        <taxon>Capsulimonadaceae</taxon>
        <taxon>Capsulimonas</taxon>
    </lineage>
</organism>
<dbReference type="FunCoup" id="A0A402CTJ2">
    <property type="interactions" value="6"/>
</dbReference>
<reference evidence="7 8" key="1">
    <citation type="journal article" date="2019" name="Int. J. Syst. Evol. Microbiol.">
        <title>Capsulimonas corticalis gen. nov., sp. nov., an aerobic capsulated bacterium, of a novel bacterial order, Capsulimonadales ord. nov., of the class Armatimonadia of the phylum Armatimonadetes.</title>
        <authorList>
            <person name="Li J."/>
            <person name="Kudo C."/>
            <person name="Tonouchi A."/>
        </authorList>
    </citation>
    <scope>NUCLEOTIDE SEQUENCE [LARGE SCALE GENOMIC DNA]</scope>
    <source>
        <strain evidence="7 8">AX-7</strain>
    </source>
</reference>
<proteinExistence type="predicted"/>
<keyword evidence="5" id="KW-0378">Hydrolase</keyword>
<sequence length="337" mass="38011">MRLGFAVKVLGAGGNQTTVDPVSVLKSNDARRWQSEPHVRQSIEYVAEIFHYLYKSDIHMYRMSSDFAPYLTHPDLPQFHHQLTEAASELAELGALARKYDIRLSLHPSQYILLNALDEEVARKSILDLNAQAQILDSMGCGPEAVVVTHVGGVYGEREESLKRFISRYKNLPEATKRRLVVENDDVSFSHSETMKIHEATGCPVIFDNLHHFCLNPEGVSMRDALTAALGTWPESVIPKIHYSSPSTSFDVVETKETGNTGRAKTVQKWKVPPTKAHSDFIDPMEFALFWEAVEGDKRRSFDMMLEAKAKDVALLKLRRDIARQIEFGAMRPIPGF</sequence>
<keyword evidence="1" id="KW-0540">Nuclease</keyword>
<dbReference type="EMBL" id="AP025739">
    <property type="protein sequence ID" value="BDI30711.1"/>
    <property type="molecule type" value="Genomic_DNA"/>
</dbReference>
<dbReference type="OrthoDB" id="9782576at2"/>
<protein>
    <submittedName>
        <fullName evidence="7">UV damage endonuclease UvsE</fullName>
    </submittedName>
</protein>
<dbReference type="AlphaFoldDB" id="A0A402CTJ2"/>
<dbReference type="GO" id="GO:0009411">
    <property type="term" value="P:response to UV"/>
    <property type="evidence" value="ECO:0007669"/>
    <property type="project" value="InterPro"/>
</dbReference>
<evidence type="ECO:0000256" key="2">
    <source>
        <dbReference type="ARBA" id="ARBA00022759"/>
    </source>
</evidence>
<evidence type="ECO:0000256" key="3">
    <source>
        <dbReference type="ARBA" id="ARBA00022763"/>
    </source>
</evidence>
<dbReference type="Proteomes" id="UP000287394">
    <property type="component" value="Chromosome"/>
</dbReference>
<evidence type="ECO:0000256" key="5">
    <source>
        <dbReference type="ARBA" id="ARBA00022801"/>
    </source>
</evidence>
<name>A0A402CTJ2_9BACT</name>
<evidence type="ECO:0000256" key="1">
    <source>
        <dbReference type="ARBA" id="ARBA00022722"/>
    </source>
</evidence>
<dbReference type="GO" id="GO:0006289">
    <property type="term" value="P:nucleotide-excision repair"/>
    <property type="evidence" value="ECO:0007669"/>
    <property type="project" value="InterPro"/>
</dbReference>
<dbReference type="NCBIfam" id="TIGR00629">
    <property type="entry name" value="uvde"/>
    <property type="match status" value="1"/>
</dbReference>